<accession>A0AAJ6ZKB1</accession>
<organism evidence="2">
    <name type="scientific">Papilio xuthus</name>
    <name type="common">Asian swallowtail butterfly</name>
    <dbReference type="NCBI Taxonomy" id="66420"/>
    <lineage>
        <taxon>Eukaryota</taxon>
        <taxon>Metazoa</taxon>
        <taxon>Ecdysozoa</taxon>
        <taxon>Arthropoda</taxon>
        <taxon>Hexapoda</taxon>
        <taxon>Insecta</taxon>
        <taxon>Pterygota</taxon>
        <taxon>Neoptera</taxon>
        <taxon>Endopterygota</taxon>
        <taxon>Lepidoptera</taxon>
        <taxon>Glossata</taxon>
        <taxon>Ditrysia</taxon>
        <taxon>Papilionoidea</taxon>
        <taxon>Papilionidae</taxon>
        <taxon>Papilioninae</taxon>
        <taxon>Papilio</taxon>
    </lineage>
</organism>
<feature type="compositionally biased region" description="Basic and acidic residues" evidence="1">
    <location>
        <begin position="837"/>
        <end position="855"/>
    </location>
</feature>
<evidence type="ECO:0000256" key="1">
    <source>
        <dbReference type="SAM" id="MobiDB-lite"/>
    </source>
</evidence>
<feature type="compositionally biased region" description="Basic and acidic residues" evidence="1">
    <location>
        <begin position="878"/>
        <end position="888"/>
    </location>
</feature>
<proteinExistence type="predicted"/>
<protein>
    <submittedName>
        <fullName evidence="2">Uncharacterized protein LOC106122589</fullName>
    </submittedName>
</protein>
<name>A0AAJ6ZKB1_PAPXU</name>
<dbReference type="KEGG" id="pxu:106122589"/>
<feature type="region of interest" description="Disordered" evidence="1">
    <location>
        <begin position="827"/>
        <end position="888"/>
    </location>
</feature>
<dbReference type="GeneID" id="106122589"/>
<evidence type="ECO:0000313" key="2">
    <source>
        <dbReference type="RefSeq" id="XP_013174106.1"/>
    </source>
</evidence>
<feature type="region of interest" description="Disordered" evidence="1">
    <location>
        <begin position="622"/>
        <end position="643"/>
    </location>
</feature>
<dbReference type="Proteomes" id="UP000694872">
    <property type="component" value="Unplaced"/>
</dbReference>
<feature type="compositionally biased region" description="Polar residues" evidence="1">
    <location>
        <begin position="631"/>
        <end position="643"/>
    </location>
</feature>
<dbReference type="RefSeq" id="XP_013174106.1">
    <property type="nucleotide sequence ID" value="XM_013318652.1"/>
</dbReference>
<gene>
    <name evidence="2" type="primary">LOC106122589</name>
</gene>
<sequence>MNKNNSNECIPCPAGDPWITCRSKSHHRRIYYYNTITGEAIWNLTDFENDKCKKTTKAIVDTQDHTDSYPEPKEPPQDICRKIFISEANEQIKNTDYTNTMFNECVISEPYIEQSLSQTNKAQRCDNINPTNDFVLTVPMAATSTPNSSLSLIKQAQVKIELDHNYIDEFKNNFVHTTTLPLSKRFQIIKNVNNPYRLILPYQEEKSTAVEVSGIDTFTQEEIDPLPSKYQQSVVARDLRPIISSKRQLNVMNIEQEIDCNSTKVNSSTVKTLDINDYEEHQTDIINHKLFTNTVDTTDAENMEDCIYIVPDVYIFFWHIYFLKFLLKFGETFHFLILENVVEVIRRTSKSPDVTKRKWAQLAMIFIYQNVKRGFASIVKNPINNDNTVHFTVFECCLKLVEEHEKIILLSNNERLKTYENADRILILTANELKAIVNTLGDANLIRNHLFPNETSQDVSMQHVSDDQKPILSDCDMIKEEIQKQEPTKVSTGVETCNFIEEKNTVDVYVQTDLDSELITRILNMESVKTILADSVKLKEMLRKENCNSFLKSWDINSPKSDTKGNNGSQRNFKWRRKRPRNIVEQKEENQHSLTNDTMLQIPKRIVCSEEEKQLRNKCKSVADDNVPPTDGSSTSGIVSTAPSPNNEYENCLNVLITTIDKEIEKETNNVMFEVTSKAMNENLKSRSDEWVSRFVQIMEEALTQVLQKNPSQSPNVLAPPWTLFEATTCIKMKYRKDRDIIDAGNKLTNTLTKISDKKGTVNIQLTPKQYMEMYSYGVYLIDTLQAALEGCEDLQTASESLSKLLNDIQHPNLSTSQNDAFTDVQDESILNSNNKTNKESKEKPLVRNKKDSPIHQKKKKDFSPVPSPSKRTLRSKFKNESNKVEERVNDDKIIEKAESMTSLVSTLDFKNYNDECENKSVTSYIDEPHSPLYDPPTLHEVRTVKNTSNVSPINNVMSTNSNNDTKQPKIIVNFNQCADYEEKLTIRALELNDDDFEESYLKYNNDNDYTSDDEYNHYESDKEWLNDRKYFAFENIFNNMLLEIRQTFIIVFAFCKTCQKAINISDPDRKLLEVKEVYSKITNICNVLDRIIKRDDKLFVSHIADVLKAEDMMEDFKFDEGDLKKYKEIITKYLEQANSLRECLEKILKHMN</sequence>
<reference evidence="2" key="1">
    <citation type="submission" date="2025-08" db="UniProtKB">
        <authorList>
            <consortium name="RefSeq"/>
        </authorList>
    </citation>
    <scope>IDENTIFICATION</scope>
</reference>
<dbReference type="AlphaFoldDB" id="A0AAJ6ZKB1"/>